<dbReference type="PANTHER" id="PTHR12826">
    <property type="entry name" value="RIBONUCLEASE Y"/>
    <property type="match status" value="1"/>
</dbReference>
<feature type="domain" description="HD" evidence="8">
    <location>
        <begin position="323"/>
        <end position="416"/>
    </location>
</feature>
<comment type="subcellular location">
    <subcellularLocation>
        <location evidence="5">Cell membrane</location>
        <topology evidence="5">Single-pass membrane protein</topology>
    </subcellularLocation>
</comment>
<dbReference type="SUPFAM" id="SSF54791">
    <property type="entry name" value="Eukaryotic type KH-domain (KH-domain type I)"/>
    <property type="match status" value="1"/>
</dbReference>
<dbReference type="Gene3D" id="1.10.3210.10">
    <property type="entry name" value="Hypothetical protein af1432"/>
    <property type="match status" value="1"/>
</dbReference>
<dbReference type="CDD" id="cd00077">
    <property type="entry name" value="HDc"/>
    <property type="match status" value="1"/>
</dbReference>
<comment type="caution">
    <text evidence="9">The sequence shown here is derived from an EMBL/GenBank/DDBJ whole genome shotgun (WGS) entry which is preliminary data.</text>
</comment>
<name>A0A0G0N9Q6_9BACT</name>
<reference evidence="9 10" key="1">
    <citation type="journal article" date="2015" name="Nature">
        <title>rRNA introns, odd ribosomes, and small enigmatic genomes across a large radiation of phyla.</title>
        <authorList>
            <person name="Brown C.T."/>
            <person name="Hug L.A."/>
            <person name="Thomas B.C."/>
            <person name="Sharon I."/>
            <person name="Castelle C.J."/>
            <person name="Singh A."/>
            <person name="Wilkins M.J."/>
            <person name="Williams K.H."/>
            <person name="Banfield J.F."/>
        </authorList>
    </citation>
    <scope>NUCLEOTIDE SEQUENCE [LARGE SCALE GENOMIC DNA]</scope>
</reference>
<evidence type="ECO:0000256" key="6">
    <source>
        <dbReference type="NCBIfam" id="TIGR03319"/>
    </source>
</evidence>
<dbReference type="PROSITE" id="PS51831">
    <property type="entry name" value="HD"/>
    <property type="match status" value="1"/>
</dbReference>
<dbReference type="AlphaFoldDB" id="A0A0G0N9Q6"/>
<dbReference type="GO" id="GO:0004521">
    <property type="term" value="F:RNA endonuclease activity"/>
    <property type="evidence" value="ECO:0007669"/>
    <property type="project" value="UniProtKB-UniRule"/>
</dbReference>
<evidence type="ECO:0000313" key="9">
    <source>
        <dbReference type="EMBL" id="KKR12173.1"/>
    </source>
</evidence>
<dbReference type="InterPro" id="IPR006674">
    <property type="entry name" value="HD_domain"/>
</dbReference>
<evidence type="ECO:0000256" key="4">
    <source>
        <dbReference type="ARBA" id="ARBA00022884"/>
    </source>
</evidence>
<dbReference type="GO" id="GO:0005886">
    <property type="term" value="C:plasma membrane"/>
    <property type="evidence" value="ECO:0007669"/>
    <property type="project" value="UniProtKB-SubCell"/>
</dbReference>
<dbReference type="GO" id="GO:0003723">
    <property type="term" value="F:RNA binding"/>
    <property type="evidence" value="ECO:0007669"/>
    <property type="project" value="UniProtKB-UniRule"/>
</dbReference>
<dbReference type="Pfam" id="PF00013">
    <property type="entry name" value="KH_1"/>
    <property type="match status" value="1"/>
</dbReference>
<keyword evidence="7" id="KW-0175">Coiled coil</keyword>
<proteinExistence type="inferred from homology"/>
<evidence type="ECO:0000313" key="10">
    <source>
        <dbReference type="Proteomes" id="UP000034665"/>
    </source>
</evidence>
<dbReference type="Gene3D" id="3.30.300.20">
    <property type="match status" value="1"/>
</dbReference>
<evidence type="ECO:0000256" key="2">
    <source>
        <dbReference type="ARBA" id="ARBA00022759"/>
    </source>
</evidence>
<dbReference type="NCBIfam" id="TIGR00277">
    <property type="entry name" value="HDIG"/>
    <property type="match status" value="1"/>
</dbReference>
<keyword evidence="5" id="KW-1003">Cell membrane</keyword>
<evidence type="ECO:0000256" key="5">
    <source>
        <dbReference type="HAMAP-Rule" id="MF_00335"/>
    </source>
</evidence>
<dbReference type="InterPro" id="IPR003607">
    <property type="entry name" value="HD/PDEase_dom"/>
</dbReference>
<dbReference type="InterPro" id="IPR004088">
    <property type="entry name" value="KH_dom_type_1"/>
</dbReference>
<dbReference type="HAMAP" id="MF_00335">
    <property type="entry name" value="RNase_Y"/>
    <property type="match status" value="1"/>
</dbReference>
<protein>
    <recommendedName>
        <fullName evidence="5 6">Ribonuclease Y</fullName>
        <shortName evidence="5">RNase Y</shortName>
        <ecNumber evidence="5 6">3.1.-.-</ecNumber>
    </recommendedName>
</protein>
<dbReference type="EC" id="3.1.-.-" evidence="5 6"/>
<evidence type="ECO:0000256" key="3">
    <source>
        <dbReference type="ARBA" id="ARBA00022801"/>
    </source>
</evidence>
<dbReference type="InterPro" id="IPR004087">
    <property type="entry name" value="KH_dom"/>
</dbReference>
<organism evidence="9 10">
    <name type="scientific">Candidatus Wolfebacteria bacterium GW2011_GWC2_39_22</name>
    <dbReference type="NCBI Taxonomy" id="1619013"/>
    <lineage>
        <taxon>Bacteria</taxon>
        <taxon>Candidatus Wolfeibacteriota</taxon>
    </lineage>
</organism>
<evidence type="ECO:0000256" key="1">
    <source>
        <dbReference type="ARBA" id="ARBA00022722"/>
    </source>
</evidence>
<dbReference type="GO" id="GO:0006402">
    <property type="term" value="P:mRNA catabolic process"/>
    <property type="evidence" value="ECO:0007669"/>
    <property type="project" value="UniProtKB-UniRule"/>
</dbReference>
<accession>A0A0G0N9Q6</accession>
<gene>
    <name evidence="5" type="primary">rny</name>
    <name evidence="9" type="ORF">UT41_C0003G0100</name>
</gene>
<dbReference type="SMART" id="SM00322">
    <property type="entry name" value="KH"/>
    <property type="match status" value="1"/>
</dbReference>
<dbReference type="GO" id="GO:0016787">
    <property type="term" value="F:hydrolase activity"/>
    <property type="evidence" value="ECO:0007669"/>
    <property type="project" value="UniProtKB-KW"/>
</dbReference>
<dbReference type="EMBL" id="LBWR01000003">
    <property type="protein sequence ID" value="KKR12173.1"/>
    <property type="molecule type" value="Genomic_DNA"/>
</dbReference>
<dbReference type="InterPro" id="IPR022711">
    <property type="entry name" value="RNase_Y_N"/>
</dbReference>
<dbReference type="SUPFAM" id="SSF109604">
    <property type="entry name" value="HD-domain/PDEase-like"/>
    <property type="match status" value="1"/>
</dbReference>
<keyword evidence="5" id="KW-0472">Membrane</keyword>
<comment type="similarity">
    <text evidence="5">Belongs to the RNase Y family.</text>
</comment>
<keyword evidence="1 5" id="KW-0540">Nuclease</keyword>
<dbReference type="SMART" id="SM00471">
    <property type="entry name" value="HDc"/>
    <property type="match status" value="1"/>
</dbReference>
<dbReference type="PATRIC" id="fig|1619013.3.peg.953"/>
<dbReference type="CDD" id="cd22431">
    <property type="entry name" value="KH-I_RNaseY"/>
    <property type="match status" value="1"/>
</dbReference>
<dbReference type="STRING" id="1619013.UT41_C0003G0100"/>
<keyword evidence="3 5" id="KW-0378">Hydrolase</keyword>
<keyword evidence="5" id="KW-0812">Transmembrane</keyword>
<feature type="coiled-coil region" evidence="7">
    <location>
        <begin position="53"/>
        <end position="175"/>
    </location>
</feature>
<keyword evidence="4 5" id="KW-0694">RNA-binding</keyword>
<evidence type="ECO:0000256" key="7">
    <source>
        <dbReference type="SAM" id="Coils"/>
    </source>
</evidence>
<dbReference type="InterPro" id="IPR017705">
    <property type="entry name" value="Ribonuclease_Y"/>
</dbReference>
<dbReference type="NCBIfam" id="TIGR03319">
    <property type="entry name" value="RNase_Y"/>
    <property type="match status" value="1"/>
</dbReference>
<dbReference type="Pfam" id="PF12072">
    <property type="entry name" value="RNase_Y_N"/>
    <property type="match status" value="1"/>
</dbReference>
<sequence>MFLNPLLWIVLVIAGAAGGYYARQAIGLKKKNNIEQIIERQIDEAKVKAKEIVLEGQEKAANLIEEAKRDERERKLQLDRLDERLIKKEESLERDLHSVRDKETKLNEETTALKKKEDEIEGLRTEAEAIVQKNAGMTREEALALIVKKVQEDHQKDLALTIQKLERERVEEIEKKSLDILTTAIQRYSRSHVAEVTTSIFHLPNEDLKGKIIGREGRNIKALERLTGVEFIIDEAPDYIVVSSFDPMRREVASLTLEKLLKDGRIQPARIEEKVEEAKNELTKRAFDIGEQAAHEVGIYDLPKELIQLLGRLHFRTSYGQNALVHSIESSHLAGMIASELGVNADLARKAALLHDIGKAIDHEVVGSHVELGQKILKKYNISEKVIQAMESHHEDYPFASPEAYIVAATDALSAARPGARRENIDNYIKRLEELEKIAGEFSGVKQAYAISAGRELRIFVTPEKMDDFAAFQLARDVANKIEGELKYPGEIKVTVIREMRAVEYAR</sequence>
<comment type="function">
    <text evidence="5">Endoribonuclease that initiates mRNA decay.</text>
</comment>
<keyword evidence="2 5" id="KW-0255">Endonuclease</keyword>
<dbReference type="InterPro" id="IPR006675">
    <property type="entry name" value="HDIG_dom"/>
</dbReference>
<dbReference type="Pfam" id="PF01966">
    <property type="entry name" value="HD"/>
    <property type="match status" value="1"/>
</dbReference>
<evidence type="ECO:0000259" key="8">
    <source>
        <dbReference type="PROSITE" id="PS51831"/>
    </source>
</evidence>
<dbReference type="InterPro" id="IPR015946">
    <property type="entry name" value="KH_dom-like_a/b"/>
</dbReference>
<keyword evidence="5" id="KW-1133">Transmembrane helix</keyword>
<dbReference type="Proteomes" id="UP000034665">
    <property type="component" value="Unassembled WGS sequence"/>
</dbReference>
<dbReference type="InterPro" id="IPR036612">
    <property type="entry name" value="KH_dom_type_1_sf"/>
</dbReference>
<dbReference type="PROSITE" id="PS50084">
    <property type="entry name" value="KH_TYPE_1"/>
    <property type="match status" value="1"/>
</dbReference>
<dbReference type="PANTHER" id="PTHR12826:SF15">
    <property type="entry name" value="RIBONUCLEASE Y"/>
    <property type="match status" value="1"/>
</dbReference>
<feature type="transmembrane region" description="Helical" evidence="5">
    <location>
        <begin position="6"/>
        <end position="22"/>
    </location>
</feature>